<evidence type="ECO:0000313" key="3">
    <source>
        <dbReference type="Ensembl" id="ENSECAP00000089999.1"/>
    </source>
</evidence>
<gene>
    <name evidence="3" type="primary">CATSPERG</name>
</gene>
<dbReference type="PANTHER" id="PTHR14327:SF1">
    <property type="entry name" value="CATION CHANNEL SPERM-ASSOCIATED AUXILIARY SUBUNIT GAMMA"/>
    <property type="match status" value="1"/>
</dbReference>
<feature type="signal peptide" evidence="1">
    <location>
        <begin position="1"/>
        <end position="32"/>
    </location>
</feature>
<evidence type="ECO:0000313" key="4">
    <source>
        <dbReference type="Proteomes" id="UP000002281"/>
    </source>
</evidence>
<sequence length="154" mass="17537">MFPTGPAWPRLRVLRALWALLAVLWAPWRLLAMHEIHTCNWQVVLNQFTTVGKEGESDRFSDQEPLDTVDSMFSQLVDAPINRDEKYLGFPYYLKINYTCKGKSPVNFHHWKIEQLQIQMEAAPFPNKGGPGGTLRGRSLAEVLGDCWGPQQGP</sequence>
<keyword evidence="4" id="KW-1185">Reference proteome</keyword>
<keyword evidence="1" id="KW-0732">Signal</keyword>
<dbReference type="InterPro" id="IPR053872">
    <property type="entry name" value="CATSPERG_N"/>
</dbReference>
<feature type="chain" id="PRO_5040397746" evidence="1">
    <location>
        <begin position="33"/>
        <end position="154"/>
    </location>
</feature>
<reference evidence="3 4" key="1">
    <citation type="journal article" date="2009" name="Science">
        <title>Genome sequence, comparative analysis, and population genetics of the domestic horse.</title>
        <authorList>
            <consortium name="Broad Institute Genome Sequencing Platform"/>
            <consortium name="Broad Institute Whole Genome Assembly Team"/>
            <person name="Wade C.M."/>
            <person name="Giulotto E."/>
            <person name="Sigurdsson S."/>
            <person name="Zoli M."/>
            <person name="Gnerre S."/>
            <person name="Imsland F."/>
            <person name="Lear T.L."/>
            <person name="Adelson D.L."/>
            <person name="Bailey E."/>
            <person name="Bellone R.R."/>
            <person name="Bloecker H."/>
            <person name="Distl O."/>
            <person name="Edgar R.C."/>
            <person name="Garber M."/>
            <person name="Leeb T."/>
            <person name="Mauceli E."/>
            <person name="MacLeod J.N."/>
            <person name="Penedo M.C.T."/>
            <person name="Raison J.M."/>
            <person name="Sharpe T."/>
            <person name="Vogel J."/>
            <person name="Andersson L."/>
            <person name="Antczak D.F."/>
            <person name="Biagi T."/>
            <person name="Binns M.M."/>
            <person name="Chowdhary B.P."/>
            <person name="Coleman S.J."/>
            <person name="Della Valle G."/>
            <person name="Fryc S."/>
            <person name="Guerin G."/>
            <person name="Hasegawa T."/>
            <person name="Hill E.W."/>
            <person name="Jurka J."/>
            <person name="Kiialainen A."/>
            <person name="Lindgren G."/>
            <person name="Liu J."/>
            <person name="Magnani E."/>
            <person name="Mickelson J.R."/>
            <person name="Murray J."/>
            <person name="Nergadze S.G."/>
            <person name="Onofrio R."/>
            <person name="Pedroni S."/>
            <person name="Piras M.F."/>
            <person name="Raudsepp T."/>
            <person name="Rocchi M."/>
            <person name="Roeed K.H."/>
            <person name="Ryder O.A."/>
            <person name="Searle S."/>
            <person name="Skow L."/>
            <person name="Swinburne J.E."/>
            <person name="Syvaenen A.C."/>
            <person name="Tozaki T."/>
            <person name="Valberg S.J."/>
            <person name="Vaudin M."/>
            <person name="White J.R."/>
            <person name="Zody M.C."/>
            <person name="Lander E.S."/>
            <person name="Lindblad-Toh K."/>
        </authorList>
    </citation>
    <scope>NUCLEOTIDE SEQUENCE [LARGE SCALE GENOMIC DNA]</scope>
    <source>
        <strain evidence="3 4">Thoroughbred</strain>
    </source>
</reference>
<accession>A0A9L0TU58</accession>
<protein>
    <submittedName>
        <fullName evidence="3">Cation channel sperm associated auxiliary subunit gamma</fullName>
    </submittedName>
</protein>
<name>A0A9L0TU58_HORSE</name>
<dbReference type="GO" id="GO:0036128">
    <property type="term" value="C:CatSper complex"/>
    <property type="evidence" value="ECO:0007669"/>
    <property type="project" value="InterPro"/>
</dbReference>
<dbReference type="InterPro" id="IPR028246">
    <property type="entry name" value="CATSPERG"/>
</dbReference>
<organism evidence="3 4">
    <name type="scientific">Equus caballus</name>
    <name type="common">Horse</name>
    <dbReference type="NCBI Taxonomy" id="9796"/>
    <lineage>
        <taxon>Eukaryota</taxon>
        <taxon>Metazoa</taxon>
        <taxon>Chordata</taxon>
        <taxon>Craniata</taxon>
        <taxon>Vertebrata</taxon>
        <taxon>Euteleostomi</taxon>
        <taxon>Mammalia</taxon>
        <taxon>Eutheria</taxon>
        <taxon>Laurasiatheria</taxon>
        <taxon>Perissodactyla</taxon>
        <taxon>Equidae</taxon>
        <taxon>Equus</taxon>
    </lineage>
</organism>
<dbReference type="PANTHER" id="PTHR14327">
    <property type="entry name" value="CATION CHANNEL SPERM-ASSOCIATED PROTEIN SUBUNIT GAMMA"/>
    <property type="match status" value="1"/>
</dbReference>
<reference evidence="3" key="3">
    <citation type="submission" date="2025-09" db="UniProtKB">
        <authorList>
            <consortium name="Ensembl"/>
        </authorList>
    </citation>
    <scope>IDENTIFICATION</scope>
    <source>
        <strain evidence="3">Thoroughbred</strain>
    </source>
</reference>
<reference evidence="3" key="2">
    <citation type="submission" date="2025-08" db="UniProtKB">
        <authorList>
            <consortium name="Ensembl"/>
        </authorList>
    </citation>
    <scope>IDENTIFICATION</scope>
    <source>
        <strain evidence="3">Thoroughbred</strain>
    </source>
</reference>
<dbReference type="Proteomes" id="UP000002281">
    <property type="component" value="Chromosome 10"/>
</dbReference>
<evidence type="ECO:0000259" key="2">
    <source>
        <dbReference type="Pfam" id="PF22840"/>
    </source>
</evidence>
<dbReference type="GO" id="GO:0097228">
    <property type="term" value="C:sperm principal piece"/>
    <property type="evidence" value="ECO:0007669"/>
    <property type="project" value="InterPro"/>
</dbReference>
<evidence type="ECO:0000256" key="1">
    <source>
        <dbReference type="SAM" id="SignalP"/>
    </source>
</evidence>
<dbReference type="Pfam" id="PF22840">
    <property type="entry name" value="CATSPERG_NTD"/>
    <property type="match status" value="1"/>
</dbReference>
<dbReference type="AlphaFoldDB" id="A0A9L0TU58"/>
<feature type="domain" description="CATSPERG N-terminal" evidence="2">
    <location>
        <begin position="39"/>
        <end position="103"/>
    </location>
</feature>
<proteinExistence type="predicted"/>
<dbReference type="GeneTree" id="ENSGT00390000014139"/>
<dbReference type="Ensembl" id="ENSECAT00000110158.1">
    <property type="protein sequence ID" value="ENSECAP00000089999.1"/>
    <property type="gene ID" value="ENSECAG00000000225.4"/>
</dbReference>